<dbReference type="AlphaFoldDB" id="A0A426VC81"/>
<dbReference type="InterPro" id="IPR036737">
    <property type="entry name" value="OmpA-like_sf"/>
</dbReference>
<proteinExistence type="predicted"/>
<dbReference type="InterPro" id="IPR006665">
    <property type="entry name" value="OmpA-like"/>
</dbReference>
<evidence type="ECO:0000256" key="2">
    <source>
        <dbReference type="SAM" id="SignalP"/>
    </source>
</evidence>
<evidence type="ECO:0000256" key="1">
    <source>
        <dbReference type="PROSITE-ProRule" id="PRU00473"/>
    </source>
</evidence>
<feature type="chain" id="PRO_5019258450" evidence="2">
    <location>
        <begin position="37"/>
        <end position="406"/>
    </location>
</feature>
<dbReference type="SUPFAM" id="SSF103088">
    <property type="entry name" value="OmpA-like"/>
    <property type="match status" value="1"/>
</dbReference>
<keyword evidence="5" id="KW-1185">Reference proteome</keyword>
<dbReference type="OrthoDB" id="8836583at2"/>
<evidence type="ECO:0000259" key="3">
    <source>
        <dbReference type="PROSITE" id="PS51123"/>
    </source>
</evidence>
<evidence type="ECO:0000313" key="5">
    <source>
        <dbReference type="Proteomes" id="UP000269265"/>
    </source>
</evidence>
<dbReference type="Gene3D" id="3.30.1330.60">
    <property type="entry name" value="OmpA-like domain"/>
    <property type="match status" value="1"/>
</dbReference>
<accession>A0A426VC81</accession>
<evidence type="ECO:0000313" key="4">
    <source>
        <dbReference type="EMBL" id="RRS04467.1"/>
    </source>
</evidence>
<dbReference type="PROSITE" id="PS51257">
    <property type="entry name" value="PROKAR_LIPOPROTEIN"/>
    <property type="match status" value="1"/>
</dbReference>
<gene>
    <name evidence="4" type="ORF">EIP75_10105</name>
</gene>
<dbReference type="GO" id="GO:0016020">
    <property type="term" value="C:membrane"/>
    <property type="evidence" value="ECO:0007669"/>
    <property type="project" value="UniProtKB-UniRule"/>
</dbReference>
<organism evidence="4 5">
    <name type="scientific">Aquabacterium soli</name>
    <dbReference type="NCBI Taxonomy" id="2493092"/>
    <lineage>
        <taxon>Bacteria</taxon>
        <taxon>Pseudomonadati</taxon>
        <taxon>Pseudomonadota</taxon>
        <taxon>Betaproteobacteria</taxon>
        <taxon>Burkholderiales</taxon>
        <taxon>Aquabacterium</taxon>
    </lineage>
</organism>
<dbReference type="EMBL" id="RSED01000007">
    <property type="protein sequence ID" value="RRS04467.1"/>
    <property type="molecule type" value="Genomic_DNA"/>
</dbReference>
<keyword evidence="2" id="KW-0732">Signal</keyword>
<reference evidence="4 5" key="1">
    <citation type="submission" date="2018-12" db="EMBL/GenBank/DDBJ databases">
        <title>The whole draft genome of Aquabacterium sp. SJQ9.</title>
        <authorList>
            <person name="Sun L."/>
            <person name="Gao X."/>
            <person name="Chen W."/>
            <person name="Huang K."/>
        </authorList>
    </citation>
    <scope>NUCLEOTIDE SEQUENCE [LARGE SCALE GENOMIC DNA]</scope>
    <source>
        <strain evidence="4 5">SJQ9</strain>
    </source>
</reference>
<keyword evidence="1" id="KW-0472">Membrane</keyword>
<protein>
    <submittedName>
        <fullName evidence="4">OmpA family protein</fullName>
    </submittedName>
</protein>
<comment type="caution">
    <text evidence="4">The sequence shown here is derived from an EMBL/GenBank/DDBJ whole genome shotgun (WGS) entry which is preliminary data.</text>
</comment>
<feature type="signal peptide" evidence="2">
    <location>
        <begin position="1"/>
        <end position="36"/>
    </location>
</feature>
<feature type="domain" description="OmpA-like" evidence="3">
    <location>
        <begin position="288"/>
        <end position="405"/>
    </location>
</feature>
<dbReference type="PROSITE" id="PS51123">
    <property type="entry name" value="OMPA_2"/>
    <property type="match status" value="1"/>
</dbReference>
<name>A0A426VC81_9BURK</name>
<sequence>MNKTTLGSRWLGSLAAVLTAASALVLGGCAAPQATAIDNELPFEQAVVQATDGLVAQTQQLPAFLTKLETKISKRGVVLDNMIDADSGQQTGVTRLLEQRVTSQMTSKYELFEILPFQGPNLQKAQYLLTGTMNRIPGSRSKKSFRLNLALTELRSGKVVAQASAISRDEGLDTNPTPYYRDSPVLVKDKVIEGYIRTTATAPGQPADRVYLERIATSALVNDATNLYNGERYRDALAQYQNALSTPAGEQLRVLNGIYMSNVKLGRTAEAEKAFSRLVAFGVANNFLSVKFLFNPGGTEFWSDQRISGAYGMWIRQIARESAAAKVCMNIVGHTSKTGSDQANENLSLQRAIYVKQRLDAESTELARRTKALGVGFRENIVGSATDDARDALDRRVEFKIVSCGA</sequence>
<dbReference type="Proteomes" id="UP000269265">
    <property type="component" value="Unassembled WGS sequence"/>
</dbReference>